<dbReference type="RefSeq" id="WP_168680759.1">
    <property type="nucleotide sequence ID" value="NZ_JAAXOY010000709.1"/>
</dbReference>
<reference evidence="2 3" key="1">
    <citation type="submission" date="2020-04" db="EMBL/GenBank/DDBJ databases">
        <title>MicrobeNet Type strains.</title>
        <authorList>
            <person name="Nicholson A.C."/>
        </authorList>
    </citation>
    <scope>NUCLEOTIDE SEQUENCE [LARGE SCALE GENOMIC DNA]</scope>
    <source>
        <strain evidence="2 3">ATCC BAA-787</strain>
    </source>
</reference>
<feature type="transmembrane region" description="Helical" evidence="1">
    <location>
        <begin position="16"/>
        <end position="38"/>
    </location>
</feature>
<dbReference type="EMBL" id="JAAXOY010000709">
    <property type="protein sequence ID" value="NKY41418.1"/>
    <property type="molecule type" value="Genomic_DNA"/>
</dbReference>
<dbReference type="Proteomes" id="UP000777774">
    <property type="component" value="Unassembled WGS sequence"/>
</dbReference>
<gene>
    <name evidence="2" type="ORF">HGA02_18415</name>
</gene>
<organism evidence="2 3">
    <name type="scientific">Cellulomonas septica</name>
    <dbReference type="NCBI Taxonomy" id="285080"/>
    <lineage>
        <taxon>Bacteria</taxon>
        <taxon>Bacillati</taxon>
        <taxon>Actinomycetota</taxon>
        <taxon>Actinomycetes</taxon>
        <taxon>Micrococcales</taxon>
        <taxon>Cellulomonadaceae</taxon>
        <taxon>Cellulomonas</taxon>
    </lineage>
</organism>
<keyword evidence="3" id="KW-1185">Reference proteome</keyword>
<feature type="transmembrane region" description="Helical" evidence="1">
    <location>
        <begin position="160"/>
        <end position="188"/>
    </location>
</feature>
<keyword evidence="1" id="KW-1133">Transmembrane helix</keyword>
<keyword evidence="1" id="KW-0472">Membrane</keyword>
<feature type="transmembrane region" description="Helical" evidence="1">
    <location>
        <begin position="119"/>
        <end position="148"/>
    </location>
</feature>
<evidence type="ECO:0000256" key="1">
    <source>
        <dbReference type="SAM" id="Phobius"/>
    </source>
</evidence>
<accession>A0ABX1K8Y6</accession>
<sequence>MTHLLRAELARVRARPLVWCVAAGVVLGVLGLVLSGWWESRPPSPAQVAAAGEAYRSDLAAWQDLVAPCDEDDPSVHPDLPSAQAVAVCTSRPPVPEQYVAVRPDVASLVTERLPSVGVMITLGCLMVGVGLVTSEFASGAMGTWLTFAPRRGRVFASRLASAAVAAVPCVAAPLVTLVVALLAVGVVN</sequence>
<evidence type="ECO:0000313" key="3">
    <source>
        <dbReference type="Proteomes" id="UP000777774"/>
    </source>
</evidence>
<evidence type="ECO:0008006" key="4">
    <source>
        <dbReference type="Google" id="ProtNLM"/>
    </source>
</evidence>
<name>A0ABX1K8Y6_9CELL</name>
<proteinExistence type="predicted"/>
<comment type="caution">
    <text evidence="2">The sequence shown here is derived from an EMBL/GenBank/DDBJ whole genome shotgun (WGS) entry which is preliminary data.</text>
</comment>
<feature type="non-terminal residue" evidence="2">
    <location>
        <position position="189"/>
    </location>
</feature>
<evidence type="ECO:0000313" key="2">
    <source>
        <dbReference type="EMBL" id="NKY41418.1"/>
    </source>
</evidence>
<protein>
    <recommendedName>
        <fullName evidence="4">ABC transporter permease</fullName>
    </recommendedName>
</protein>
<keyword evidence="1" id="KW-0812">Transmembrane</keyword>